<keyword evidence="3 5" id="KW-1133">Transmembrane helix</keyword>
<keyword evidence="4 5" id="KW-0472">Membrane</keyword>
<feature type="transmembrane region" description="Helical" evidence="5">
    <location>
        <begin position="188"/>
        <end position="207"/>
    </location>
</feature>
<organism evidence="6 7">
    <name type="scientific">Caenorhabditis tropicalis</name>
    <dbReference type="NCBI Taxonomy" id="1561998"/>
    <lineage>
        <taxon>Eukaryota</taxon>
        <taxon>Metazoa</taxon>
        <taxon>Ecdysozoa</taxon>
        <taxon>Nematoda</taxon>
        <taxon>Chromadorea</taxon>
        <taxon>Rhabditida</taxon>
        <taxon>Rhabditina</taxon>
        <taxon>Rhabditomorpha</taxon>
        <taxon>Rhabditoidea</taxon>
        <taxon>Rhabditidae</taxon>
        <taxon>Peloderinae</taxon>
        <taxon>Caenorhabditis</taxon>
    </lineage>
</organism>
<comment type="subcellular location">
    <subcellularLocation>
        <location evidence="1">Membrane</location>
        <topology evidence="1">Multi-pass membrane protein</topology>
    </subcellularLocation>
</comment>
<dbReference type="WBParaSite" id="Csp11.Scaffold556.g3778.t2">
    <property type="protein sequence ID" value="Csp11.Scaffold556.g3778.t2"/>
    <property type="gene ID" value="Csp11.Scaffold556.g3778"/>
</dbReference>
<reference evidence="7" key="1">
    <citation type="submission" date="2016-11" db="UniProtKB">
        <authorList>
            <consortium name="WormBaseParasite"/>
        </authorList>
    </citation>
    <scope>IDENTIFICATION</scope>
</reference>
<feature type="transmembrane region" description="Helical" evidence="5">
    <location>
        <begin position="139"/>
        <end position="158"/>
    </location>
</feature>
<dbReference type="AlphaFoldDB" id="A0A1I7T9L9"/>
<feature type="transmembrane region" description="Helical" evidence="5">
    <location>
        <begin position="20"/>
        <end position="41"/>
    </location>
</feature>
<evidence type="ECO:0000313" key="6">
    <source>
        <dbReference type="Proteomes" id="UP000095282"/>
    </source>
</evidence>
<proteinExistence type="predicted"/>
<feature type="transmembrane region" description="Helical" evidence="5">
    <location>
        <begin position="272"/>
        <end position="295"/>
    </location>
</feature>
<keyword evidence="2 5" id="KW-0812">Transmembrane</keyword>
<sequence>MSDCDEMTEMTNSLWLRLSLVVNLLITFVSFPVLFTALYYINTQQLFHRNTRLQIKVHIFALLAHSIGRVGLHSFDLVNYFTNTGCDALPNFYRCLIVRGLYNFGMALAAMCATSLVIERSVALLYNSTYEMCGKGFGILLGLLQLLLAFAFLFKLYFDASFTPVPNVTLYYCQTLASGHGSVWTINAPLYVVMVGQCICRLIFWYLEVQTRKRRNNQKLQTLSTRYTLEQGIRSIRALNMFINANCFVFFFLSFIGTTLHFNAPNMRRPTYFALVEVIHFVPTYGILLSVYTYYSLKKVSQSETTSFIHNLFLQLDSKQKSSLTRSIQVDPSYYLTEFKKQIS</sequence>
<dbReference type="InterPro" id="IPR053286">
    <property type="entry name" value="Nematode_rcpt-like_srab"/>
</dbReference>
<dbReference type="PANTHER" id="PTHR46561">
    <property type="entry name" value="SERPENTINE RECEPTOR, CLASS AB (CLASS A-LIKE)-RELATED"/>
    <property type="match status" value="1"/>
</dbReference>
<feature type="transmembrane region" description="Helical" evidence="5">
    <location>
        <begin position="241"/>
        <end position="260"/>
    </location>
</feature>
<evidence type="ECO:0000256" key="2">
    <source>
        <dbReference type="ARBA" id="ARBA00022692"/>
    </source>
</evidence>
<dbReference type="PANTHER" id="PTHR46561:SF7">
    <property type="entry name" value="G PROTEIN-COUPLED RECEPTOR-RELATED"/>
    <property type="match status" value="1"/>
</dbReference>
<protein>
    <submittedName>
        <fullName evidence="7">G_PROTEIN_RECEP_F1_2 domain-containing protein</fullName>
    </submittedName>
</protein>
<accession>A0A1I7T9L9</accession>
<evidence type="ECO:0000256" key="3">
    <source>
        <dbReference type="ARBA" id="ARBA00022989"/>
    </source>
</evidence>
<dbReference type="Pfam" id="PF10292">
    <property type="entry name" value="7TM_GPCR_Srab"/>
    <property type="match status" value="1"/>
</dbReference>
<evidence type="ECO:0000256" key="4">
    <source>
        <dbReference type="ARBA" id="ARBA00023136"/>
    </source>
</evidence>
<name>A0A1I7T9L9_9PELO</name>
<evidence type="ECO:0000313" key="7">
    <source>
        <dbReference type="WBParaSite" id="Csp11.Scaffold556.g3778.t2"/>
    </source>
</evidence>
<evidence type="ECO:0000256" key="5">
    <source>
        <dbReference type="SAM" id="Phobius"/>
    </source>
</evidence>
<dbReference type="InterPro" id="IPR019408">
    <property type="entry name" value="7TM_GPCR_serpentine_rcpt_Srab"/>
</dbReference>
<dbReference type="STRING" id="1561998.A0A1I7T9L9"/>
<evidence type="ECO:0000256" key="1">
    <source>
        <dbReference type="ARBA" id="ARBA00004141"/>
    </source>
</evidence>
<dbReference type="Proteomes" id="UP000095282">
    <property type="component" value="Unplaced"/>
</dbReference>
<dbReference type="GO" id="GO:0016020">
    <property type="term" value="C:membrane"/>
    <property type="evidence" value="ECO:0007669"/>
    <property type="project" value="UniProtKB-SubCell"/>
</dbReference>
<keyword evidence="6" id="KW-1185">Reference proteome</keyword>